<feature type="region of interest" description="Disordered" evidence="2">
    <location>
        <begin position="677"/>
        <end position="698"/>
    </location>
</feature>
<dbReference type="SMART" id="SM00256">
    <property type="entry name" value="FBOX"/>
    <property type="match status" value="1"/>
</dbReference>
<keyword evidence="1" id="KW-0833">Ubl conjugation pathway</keyword>
<gene>
    <name evidence="5" type="primary">LOC117642742</name>
</gene>
<dbReference type="PROSITE" id="PS50181">
    <property type="entry name" value="FBOX"/>
    <property type="match status" value="1"/>
</dbReference>
<name>A0A6P8YSU0_THRPL</name>
<organism evidence="5">
    <name type="scientific">Thrips palmi</name>
    <name type="common">Melon thrips</name>
    <dbReference type="NCBI Taxonomy" id="161013"/>
    <lineage>
        <taxon>Eukaryota</taxon>
        <taxon>Metazoa</taxon>
        <taxon>Ecdysozoa</taxon>
        <taxon>Arthropoda</taxon>
        <taxon>Hexapoda</taxon>
        <taxon>Insecta</taxon>
        <taxon>Pterygota</taxon>
        <taxon>Neoptera</taxon>
        <taxon>Paraneoptera</taxon>
        <taxon>Thysanoptera</taxon>
        <taxon>Terebrantia</taxon>
        <taxon>Thripoidea</taxon>
        <taxon>Thripidae</taxon>
        <taxon>Thrips</taxon>
    </lineage>
</organism>
<evidence type="ECO:0000313" key="5">
    <source>
        <dbReference type="RefSeq" id="XP_034237127.1"/>
    </source>
</evidence>
<dbReference type="PANTHER" id="PTHR13382">
    <property type="entry name" value="MITOCHONDRIAL ATP SYNTHASE COUPLING FACTOR B"/>
    <property type="match status" value="1"/>
</dbReference>
<dbReference type="Pfam" id="PF25372">
    <property type="entry name" value="DUF7885"/>
    <property type="match status" value="2"/>
</dbReference>
<reference evidence="5" key="1">
    <citation type="submission" date="2025-08" db="UniProtKB">
        <authorList>
            <consortium name="RefSeq"/>
        </authorList>
    </citation>
    <scope>IDENTIFICATION</scope>
    <source>
        <tissue evidence="5">Total insect</tissue>
    </source>
</reference>
<dbReference type="InterPro" id="IPR057207">
    <property type="entry name" value="FBXL15_LRR"/>
</dbReference>
<dbReference type="GeneID" id="117642742"/>
<evidence type="ECO:0000313" key="4">
    <source>
        <dbReference type="Proteomes" id="UP000515158"/>
    </source>
</evidence>
<dbReference type="OrthoDB" id="27842at2759"/>
<dbReference type="InParanoid" id="A0A6P8YSU0"/>
<dbReference type="InterPro" id="IPR001810">
    <property type="entry name" value="F-box_dom"/>
</dbReference>
<dbReference type="SMART" id="SM00368">
    <property type="entry name" value="LRR_RI"/>
    <property type="match status" value="3"/>
</dbReference>
<sequence>MTGDTIENNGKKESNSPPHLPIEVLMYIFQFLHLSDLKCARLVCRSWYEASQDTKLICKEIVNFNCNGTAVGSLITDVTNSSREFLHFVFKEEEVRWNWPGLWTQFGPSIKSLYIFNCDIRERDFTNILLQCESLESIRLSGCRELLMSGGLLRDQEEIKQLQNVLINLKELVVSHNSYLSDALLNRLVAIAPNLQSVSLEGCQISFHMGLYKKFYPKHSTESQEGKENIDEATDNEFKAMESSSILTFRNILYHITSRSRQLHSLCFSRTLIDSPALTQLAKVADLKLKNLKLAGCEQLTNAGIVVLTEHQNRLRSLDLSCCSRVTDPSMIAICRSLPDLEDLCVRRCRAISNIGVAEVVKLRNLVKLDLSNCDMVTSDGILAGLCNKGNAKLRQLYLSGINNMTEDTVVKLAESLPFLTHLDLGYCITAVTDTALQAIFQHQVSLQYLKLSGCNKITDVGLTGMVTHSSQSIASTSNLPVNHFDETNLAGGMKSRLRISLKSRAEEEIVIDAERKKAILQLFQDSIPTISGLGFSLSRLKGLCSLNLSGCARITDISLCHAFKFLELKYLDLTQCCQVTESGLAALALNNSSLESLVLSMCYNVCDDAVEALCKNLQRLKYLDLSACEKLTNASVMSIAKHGKSLRHLDMRRCDRLAVCQDVSINHIPSLLLPPAAVDPNEDLSPPPPVPPMPRKK</sequence>
<dbReference type="InterPro" id="IPR036047">
    <property type="entry name" value="F-box-like_dom_sf"/>
</dbReference>
<accession>A0A6P8YSU0</accession>
<evidence type="ECO:0000259" key="3">
    <source>
        <dbReference type="PROSITE" id="PS50181"/>
    </source>
</evidence>
<dbReference type="InterPro" id="IPR006553">
    <property type="entry name" value="Leu-rich_rpt_Cys-con_subtyp"/>
</dbReference>
<evidence type="ECO:0000256" key="2">
    <source>
        <dbReference type="SAM" id="MobiDB-lite"/>
    </source>
</evidence>
<dbReference type="GO" id="GO:0005737">
    <property type="term" value="C:cytoplasm"/>
    <property type="evidence" value="ECO:0007669"/>
    <property type="project" value="TreeGrafter"/>
</dbReference>
<feature type="domain" description="F-box" evidence="3">
    <location>
        <begin position="14"/>
        <end position="61"/>
    </location>
</feature>
<feature type="compositionally biased region" description="Pro residues" evidence="2">
    <location>
        <begin position="686"/>
        <end position="698"/>
    </location>
</feature>
<dbReference type="AlphaFoldDB" id="A0A6P8YSU0"/>
<dbReference type="InterPro" id="IPR050648">
    <property type="entry name" value="F-box_LRR-repeat"/>
</dbReference>
<keyword evidence="4" id="KW-1185">Reference proteome</keyword>
<dbReference type="FunCoup" id="A0A6P8YSU0">
    <property type="interactions" value="16"/>
</dbReference>
<dbReference type="RefSeq" id="XP_034237127.1">
    <property type="nucleotide sequence ID" value="XM_034381236.1"/>
</dbReference>
<evidence type="ECO:0000256" key="1">
    <source>
        <dbReference type="ARBA" id="ARBA00022786"/>
    </source>
</evidence>
<dbReference type="KEGG" id="tpal:117642742"/>
<dbReference type="SUPFAM" id="SSF52047">
    <property type="entry name" value="RNI-like"/>
    <property type="match status" value="3"/>
</dbReference>
<dbReference type="SMART" id="SM00367">
    <property type="entry name" value="LRR_CC"/>
    <property type="match status" value="13"/>
</dbReference>
<dbReference type="Gene3D" id="1.20.1280.50">
    <property type="match status" value="1"/>
</dbReference>
<dbReference type="SUPFAM" id="SSF81383">
    <property type="entry name" value="F-box domain"/>
    <property type="match status" value="1"/>
</dbReference>
<dbReference type="InterPro" id="IPR032675">
    <property type="entry name" value="LRR_dom_sf"/>
</dbReference>
<dbReference type="Gene3D" id="3.80.10.10">
    <property type="entry name" value="Ribonuclease Inhibitor"/>
    <property type="match status" value="3"/>
</dbReference>
<proteinExistence type="predicted"/>
<protein>
    <submittedName>
        <fullName evidence="5">SCF E3 ubiquitin ligase complex F-box protein grrA-like</fullName>
    </submittedName>
</protein>
<dbReference type="Pfam" id="PF12937">
    <property type="entry name" value="F-box-like"/>
    <property type="match status" value="1"/>
</dbReference>
<dbReference type="Proteomes" id="UP000515158">
    <property type="component" value="Unplaced"/>
</dbReference>